<reference evidence="3 4" key="1">
    <citation type="journal article" date="2015" name="BMC Genomics">
        <title>Gene expression during zombie ant biting behavior reflects the complexity underlying fungal parasitic behavioral manipulation.</title>
        <authorList>
            <person name="de Bekker C."/>
            <person name="Ohm R.A."/>
            <person name="Loreto R.G."/>
            <person name="Sebastian A."/>
            <person name="Albert I."/>
            <person name="Merrow M."/>
            <person name="Brachmann A."/>
            <person name="Hughes D.P."/>
        </authorList>
    </citation>
    <scope>NUCLEOTIDE SEQUENCE [LARGE SCALE GENOMIC DNA]</scope>
    <source>
        <strain evidence="3 4">SC16a</strain>
    </source>
</reference>
<name>A0A2A9PMA3_OPHUN</name>
<dbReference type="EMBL" id="LAZP02000038">
    <property type="protein sequence ID" value="PFH62181.1"/>
    <property type="molecule type" value="Genomic_DNA"/>
</dbReference>
<feature type="signal peptide" evidence="2">
    <location>
        <begin position="1"/>
        <end position="26"/>
    </location>
</feature>
<dbReference type="Proteomes" id="UP000037136">
    <property type="component" value="Unassembled WGS sequence"/>
</dbReference>
<evidence type="ECO:0000256" key="1">
    <source>
        <dbReference type="SAM" id="MobiDB-lite"/>
    </source>
</evidence>
<feature type="chain" id="PRO_5012202633" evidence="2">
    <location>
        <begin position="27"/>
        <end position="271"/>
    </location>
</feature>
<accession>A0A2A9PMA3</accession>
<feature type="region of interest" description="Disordered" evidence="1">
    <location>
        <begin position="154"/>
        <end position="180"/>
    </location>
</feature>
<dbReference type="AlphaFoldDB" id="A0A2A9PMA3"/>
<proteinExistence type="predicted"/>
<gene>
    <name evidence="3" type="ORF">XA68_14722</name>
</gene>
<keyword evidence="4" id="KW-1185">Reference proteome</keyword>
<sequence>MNNFATQPRMWFVLCVALLSSQHVVGQWTGLFNTTNVATGDPLEECRIKSLNGVDTALKRCTCTGGKVSPDCNWREDKSLFNRVSDATCICKWKRVDPFEWPEPLAEFTKKQPQGVRGCVCDPPSTEPEGDNPLTPSGPDCWCLASSLAKKSGLSDAAEDQASSIQSQSQASPVQSQSQSQTATTGLESCSVDWIVFPDDRDCVCTNGDEAETCPPSPSGKQMTAIRSADCRCGDDKPNADDRDGFPLTGCVCTVQSRGGKRDRCICRASS</sequence>
<dbReference type="OrthoDB" id="4924881at2759"/>
<reference evidence="3 4" key="2">
    <citation type="journal article" date="2017" name="Sci. Rep.">
        <title>Ant-infecting Ophiocordyceps genomes reveal a high diversity of potential behavioral manipulation genes and a possible major role for enterotoxins.</title>
        <authorList>
            <person name="de Bekker C."/>
            <person name="Ohm R.A."/>
            <person name="Evans H.C."/>
            <person name="Brachmann A."/>
            <person name="Hughes D.P."/>
        </authorList>
    </citation>
    <scope>NUCLEOTIDE SEQUENCE [LARGE SCALE GENOMIC DNA]</scope>
    <source>
        <strain evidence="3 4">SC16a</strain>
    </source>
</reference>
<keyword evidence="2" id="KW-0732">Signal</keyword>
<comment type="caution">
    <text evidence="3">The sequence shown here is derived from an EMBL/GenBank/DDBJ whole genome shotgun (WGS) entry which is preliminary data.</text>
</comment>
<evidence type="ECO:0000313" key="4">
    <source>
        <dbReference type="Proteomes" id="UP000037136"/>
    </source>
</evidence>
<evidence type="ECO:0000256" key="2">
    <source>
        <dbReference type="SAM" id="SignalP"/>
    </source>
</evidence>
<organism evidence="3 4">
    <name type="scientific">Ophiocordyceps unilateralis</name>
    <name type="common">Zombie-ant fungus</name>
    <name type="synonym">Torrubia unilateralis</name>
    <dbReference type="NCBI Taxonomy" id="268505"/>
    <lineage>
        <taxon>Eukaryota</taxon>
        <taxon>Fungi</taxon>
        <taxon>Dikarya</taxon>
        <taxon>Ascomycota</taxon>
        <taxon>Pezizomycotina</taxon>
        <taxon>Sordariomycetes</taxon>
        <taxon>Hypocreomycetidae</taxon>
        <taxon>Hypocreales</taxon>
        <taxon>Ophiocordycipitaceae</taxon>
        <taxon>Ophiocordyceps</taxon>
    </lineage>
</organism>
<evidence type="ECO:0000313" key="3">
    <source>
        <dbReference type="EMBL" id="PFH62181.1"/>
    </source>
</evidence>
<protein>
    <submittedName>
        <fullName evidence="3">Uncharacterized protein</fullName>
    </submittedName>
</protein>